<keyword evidence="2" id="KW-1185">Reference proteome</keyword>
<dbReference type="SUPFAM" id="SSF48452">
    <property type="entry name" value="TPR-like"/>
    <property type="match status" value="1"/>
</dbReference>
<reference evidence="2" key="1">
    <citation type="submission" date="2023-07" db="EMBL/GenBank/DDBJ databases">
        <title>30 novel species of actinomycetes from the DSMZ collection.</title>
        <authorList>
            <person name="Nouioui I."/>
        </authorList>
    </citation>
    <scope>NUCLEOTIDE SEQUENCE [LARGE SCALE GENOMIC DNA]</scope>
    <source>
        <strain evidence="2">DSM 41699</strain>
    </source>
</reference>
<accession>A0ABU2TXG7</accession>
<dbReference type="Gene3D" id="1.25.40.10">
    <property type="entry name" value="Tetratricopeptide repeat domain"/>
    <property type="match status" value="1"/>
</dbReference>
<sequence length="502" mass="54558">MTGPTLVTSPAPGAGPLLEIIDTLLAEALLAGRQAAAGNFHRMSPPSTAYQRRRHRVLLVLTMQAEQGIGLRLAADLPFVVSGPSAQAGAPFAGYTTRWPEHSPSQWVSDLFLRWQISGTDKDEEHDPEQVAGRRAALIDRLLRAALWHCVATDAEDAVPAAVRLIAELATTGQVVDVSAAGYAVALLLRAAGEDTSSAAALARSFTGGALPDSPDQWVRKPLDWPEEPVRTLSRPAQRAVNWLLTYVHGRLDEVRAAIDFDSWSTALAAVTCAEIACMSGLRHAVVRLPLGLKTVCAQFEELHADFPTLWFSLEVAGMGKAVRYTRDLEEGFRQRGDTTGSRFARERALLPDSLRNAPQVPAVWLRPSWRTATALVDPWPMLRRVDDPAAYKTTPGTDKELGAHIAQGPRTPDLRTVDELLGRYPWLDFAHGLRAETFASQGDIESALTALIPALVLAPEQAGGWNLLGSLLHRQGHTAVAGTALRIGQTMERMRDRLHEA</sequence>
<protein>
    <recommendedName>
        <fullName evidence="3">Tetratricopeptide repeat protein</fullName>
    </recommendedName>
</protein>
<evidence type="ECO:0000313" key="1">
    <source>
        <dbReference type="EMBL" id="MDT0465659.1"/>
    </source>
</evidence>
<dbReference type="EMBL" id="JAVREY010000027">
    <property type="protein sequence ID" value="MDT0465659.1"/>
    <property type="molecule type" value="Genomic_DNA"/>
</dbReference>
<name>A0ABU2TXG7_9ACTN</name>
<gene>
    <name evidence="1" type="ORF">RM764_22080</name>
</gene>
<dbReference type="Proteomes" id="UP001183809">
    <property type="component" value="Unassembled WGS sequence"/>
</dbReference>
<organism evidence="1 2">
    <name type="scientific">Streptomyces gibsoniae</name>
    <dbReference type="NCBI Taxonomy" id="3075529"/>
    <lineage>
        <taxon>Bacteria</taxon>
        <taxon>Bacillati</taxon>
        <taxon>Actinomycetota</taxon>
        <taxon>Actinomycetes</taxon>
        <taxon>Kitasatosporales</taxon>
        <taxon>Streptomycetaceae</taxon>
        <taxon>Streptomyces</taxon>
    </lineage>
</organism>
<proteinExistence type="predicted"/>
<dbReference type="RefSeq" id="WP_311697128.1">
    <property type="nucleotide sequence ID" value="NZ_JAVREY010000027.1"/>
</dbReference>
<evidence type="ECO:0008006" key="3">
    <source>
        <dbReference type="Google" id="ProtNLM"/>
    </source>
</evidence>
<dbReference type="InterPro" id="IPR011990">
    <property type="entry name" value="TPR-like_helical_dom_sf"/>
</dbReference>
<evidence type="ECO:0000313" key="2">
    <source>
        <dbReference type="Proteomes" id="UP001183809"/>
    </source>
</evidence>
<comment type="caution">
    <text evidence="1">The sequence shown here is derived from an EMBL/GenBank/DDBJ whole genome shotgun (WGS) entry which is preliminary data.</text>
</comment>